<name>A0ABN1ZBX3_9MICO</name>
<organism evidence="2 3">
    <name type="scientific">Curtobacterium herbarum</name>
    <dbReference type="NCBI Taxonomy" id="150122"/>
    <lineage>
        <taxon>Bacteria</taxon>
        <taxon>Bacillati</taxon>
        <taxon>Actinomycetota</taxon>
        <taxon>Actinomycetes</taxon>
        <taxon>Micrococcales</taxon>
        <taxon>Microbacteriaceae</taxon>
        <taxon>Curtobacterium</taxon>
    </lineage>
</organism>
<evidence type="ECO:0000313" key="2">
    <source>
        <dbReference type="EMBL" id="GAA1493115.1"/>
    </source>
</evidence>
<comment type="caution">
    <text evidence="2">The sequence shown here is derived from an EMBL/GenBank/DDBJ whole genome shotgun (WGS) entry which is preliminary data.</text>
</comment>
<feature type="transmembrane region" description="Helical" evidence="1">
    <location>
        <begin position="39"/>
        <end position="56"/>
    </location>
</feature>
<sequence length="64" mass="7193">MNSADGDCDRRTFRWGVVAMIVLGLAVFTPLAARSGNGATYFFVEMVLVAALLGWYETRKRQHR</sequence>
<evidence type="ECO:0000256" key="1">
    <source>
        <dbReference type="SAM" id="Phobius"/>
    </source>
</evidence>
<keyword evidence="1" id="KW-1133">Transmembrane helix</keyword>
<protein>
    <submittedName>
        <fullName evidence="2">Uncharacterized protein</fullName>
    </submittedName>
</protein>
<feature type="transmembrane region" description="Helical" evidence="1">
    <location>
        <begin position="12"/>
        <end position="33"/>
    </location>
</feature>
<reference evidence="2 3" key="1">
    <citation type="journal article" date="2019" name="Int. J. Syst. Evol. Microbiol.">
        <title>The Global Catalogue of Microorganisms (GCM) 10K type strain sequencing project: providing services to taxonomists for standard genome sequencing and annotation.</title>
        <authorList>
            <consortium name="The Broad Institute Genomics Platform"/>
            <consortium name="The Broad Institute Genome Sequencing Center for Infectious Disease"/>
            <person name="Wu L."/>
            <person name="Ma J."/>
        </authorList>
    </citation>
    <scope>NUCLEOTIDE SEQUENCE [LARGE SCALE GENOMIC DNA]</scope>
    <source>
        <strain evidence="2 3">JCM 12140</strain>
    </source>
</reference>
<keyword evidence="1" id="KW-0812">Transmembrane</keyword>
<keyword evidence="3" id="KW-1185">Reference proteome</keyword>
<keyword evidence="1" id="KW-0472">Membrane</keyword>
<dbReference type="EMBL" id="BAAAJX010000005">
    <property type="protein sequence ID" value="GAA1493115.1"/>
    <property type="molecule type" value="Genomic_DNA"/>
</dbReference>
<accession>A0ABN1ZBX3</accession>
<evidence type="ECO:0000313" key="3">
    <source>
        <dbReference type="Proteomes" id="UP001501742"/>
    </source>
</evidence>
<proteinExistence type="predicted"/>
<dbReference type="RefSeq" id="WP_204606521.1">
    <property type="nucleotide sequence ID" value="NZ_BAAAJX010000005.1"/>
</dbReference>
<gene>
    <name evidence="2" type="ORF">GCM10009627_14610</name>
</gene>
<dbReference type="Proteomes" id="UP001501742">
    <property type="component" value="Unassembled WGS sequence"/>
</dbReference>